<dbReference type="AlphaFoldDB" id="A0A0E0PZR9"/>
<dbReference type="EnsemblPlants" id="ORUFI06G21360.1">
    <property type="protein sequence ID" value="ORUFI06G21360.1"/>
    <property type="gene ID" value="ORUFI06G21360"/>
</dbReference>
<evidence type="ECO:0000313" key="2">
    <source>
        <dbReference type="Proteomes" id="UP000008022"/>
    </source>
</evidence>
<protein>
    <submittedName>
        <fullName evidence="1">Uncharacterized protein</fullName>
    </submittedName>
</protein>
<keyword evidence="2" id="KW-1185">Reference proteome</keyword>
<sequence length="164" mass="17411">MRAVAGRGQGWEWRRWPVVETFWVVAEDFRSGSSFGVLQQDHERQCGCLAAAGPWGGGGGTVGRRRGCLGEDELVMSIFPLTFSTYAYAVGAELAALFPTNPATSQRLERKEVAAAEEGLIQLARRQGGRGEGGSGRASSSGGVVVAVERLVCRGDTVATAEHL</sequence>
<name>A0A0E0PZR9_ORYRU</name>
<evidence type="ECO:0000313" key="1">
    <source>
        <dbReference type="EnsemblPlants" id="ORUFI06G21360.1"/>
    </source>
</evidence>
<dbReference type="Proteomes" id="UP000008022">
    <property type="component" value="Unassembled WGS sequence"/>
</dbReference>
<reference evidence="2" key="1">
    <citation type="submission" date="2013-06" db="EMBL/GenBank/DDBJ databases">
        <authorList>
            <person name="Zhao Q."/>
        </authorList>
    </citation>
    <scope>NUCLEOTIDE SEQUENCE</scope>
    <source>
        <strain evidence="2">cv. W1943</strain>
    </source>
</reference>
<proteinExistence type="predicted"/>
<organism evidence="1 2">
    <name type="scientific">Oryza rufipogon</name>
    <name type="common">Brownbeard rice</name>
    <name type="synonym">Asian wild rice</name>
    <dbReference type="NCBI Taxonomy" id="4529"/>
    <lineage>
        <taxon>Eukaryota</taxon>
        <taxon>Viridiplantae</taxon>
        <taxon>Streptophyta</taxon>
        <taxon>Embryophyta</taxon>
        <taxon>Tracheophyta</taxon>
        <taxon>Spermatophyta</taxon>
        <taxon>Magnoliopsida</taxon>
        <taxon>Liliopsida</taxon>
        <taxon>Poales</taxon>
        <taxon>Poaceae</taxon>
        <taxon>BOP clade</taxon>
        <taxon>Oryzoideae</taxon>
        <taxon>Oryzeae</taxon>
        <taxon>Oryzinae</taxon>
        <taxon>Oryza</taxon>
    </lineage>
</organism>
<accession>A0A0E0PZR9</accession>
<dbReference type="Gramene" id="ORUFI06G21360.1">
    <property type="protein sequence ID" value="ORUFI06G21360.1"/>
    <property type="gene ID" value="ORUFI06G21360"/>
</dbReference>
<reference evidence="1" key="2">
    <citation type="submission" date="2015-06" db="UniProtKB">
        <authorList>
            <consortium name="EnsemblPlants"/>
        </authorList>
    </citation>
    <scope>IDENTIFICATION</scope>
</reference>
<dbReference type="HOGENOM" id="CLU_1621696_0_0_1"/>